<evidence type="ECO:0000313" key="2">
    <source>
        <dbReference type="Proteomes" id="UP000237105"/>
    </source>
</evidence>
<protein>
    <submittedName>
        <fullName evidence="1">Uncharacterized protein</fullName>
    </submittedName>
</protein>
<accession>A0A2P5A4P2</accession>
<gene>
    <name evidence="1" type="ORF">PanWU01x14_369440</name>
</gene>
<name>A0A2P5A4P2_PARAD</name>
<dbReference type="AlphaFoldDB" id="A0A2P5A4P2"/>
<keyword evidence="2" id="KW-1185">Reference proteome</keyword>
<feature type="non-terminal residue" evidence="1">
    <location>
        <position position="1"/>
    </location>
</feature>
<dbReference type="EMBL" id="JXTB01001020">
    <property type="protein sequence ID" value="PON31502.1"/>
    <property type="molecule type" value="Genomic_DNA"/>
</dbReference>
<sequence>SDQCRYQLEVPIRMLELKIVVDECNAFPKHFSPNTAVNLSETLVANTFGLNWPLSASYTSLLESKLL</sequence>
<dbReference type="Proteomes" id="UP000237105">
    <property type="component" value="Unassembled WGS sequence"/>
</dbReference>
<organism evidence="1 2">
    <name type="scientific">Parasponia andersonii</name>
    <name type="common">Sponia andersonii</name>
    <dbReference type="NCBI Taxonomy" id="3476"/>
    <lineage>
        <taxon>Eukaryota</taxon>
        <taxon>Viridiplantae</taxon>
        <taxon>Streptophyta</taxon>
        <taxon>Embryophyta</taxon>
        <taxon>Tracheophyta</taxon>
        <taxon>Spermatophyta</taxon>
        <taxon>Magnoliopsida</taxon>
        <taxon>eudicotyledons</taxon>
        <taxon>Gunneridae</taxon>
        <taxon>Pentapetalae</taxon>
        <taxon>rosids</taxon>
        <taxon>fabids</taxon>
        <taxon>Rosales</taxon>
        <taxon>Cannabaceae</taxon>
        <taxon>Parasponia</taxon>
    </lineage>
</organism>
<reference evidence="2" key="1">
    <citation type="submission" date="2016-06" db="EMBL/GenBank/DDBJ databases">
        <title>Parallel loss of symbiosis genes in relatives of nitrogen-fixing non-legume Parasponia.</title>
        <authorList>
            <person name="Van Velzen R."/>
            <person name="Holmer R."/>
            <person name="Bu F."/>
            <person name="Rutten L."/>
            <person name="Van Zeijl A."/>
            <person name="Liu W."/>
            <person name="Santuari L."/>
            <person name="Cao Q."/>
            <person name="Sharma T."/>
            <person name="Shen D."/>
            <person name="Roswanjaya Y."/>
            <person name="Wardhani T."/>
            <person name="Kalhor M.S."/>
            <person name="Jansen J."/>
            <person name="Van den Hoogen J."/>
            <person name="Gungor B."/>
            <person name="Hartog M."/>
            <person name="Hontelez J."/>
            <person name="Verver J."/>
            <person name="Yang W.-C."/>
            <person name="Schijlen E."/>
            <person name="Repin R."/>
            <person name="Schilthuizen M."/>
            <person name="Schranz E."/>
            <person name="Heidstra R."/>
            <person name="Miyata K."/>
            <person name="Fedorova E."/>
            <person name="Kohlen W."/>
            <person name="Bisseling T."/>
            <person name="Smit S."/>
            <person name="Geurts R."/>
        </authorList>
    </citation>
    <scope>NUCLEOTIDE SEQUENCE [LARGE SCALE GENOMIC DNA]</scope>
    <source>
        <strain evidence="2">cv. WU1-14</strain>
    </source>
</reference>
<dbReference type="OrthoDB" id="10567696at2759"/>
<comment type="caution">
    <text evidence="1">The sequence shown here is derived from an EMBL/GenBank/DDBJ whole genome shotgun (WGS) entry which is preliminary data.</text>
</comment>
<proteinExistence type="predicted"/>
<evidence type="ECO:0000313" key="1">
    <source>
        <dbReference type="EMBL" id="PON31502.1"/>
    </source>
</evidence>